<proteinExistence type="predicted"/>
<feature type="region of interest" description="Disordered" evidence="1">
    <location>
        <begin position="269"/>
        <end position="293"/>
    </location>
</feature>
<feature type="non-terminal residue" evidence="2">
    <location>
        <position position="1"/>
    </location>
</feature>
<dbReference type="AlphaFoldDB" id="A0A0F8WS70"/>
<dbReference type="EMBL" id="LAZR01067638">
    <property type="protein sequence ID" value="KKK51185.1"/>
    <property type="molecule type" value="Genomic_DNA"/>
</dbReference>
<protein>
    <submittedName>
        <fullName evidence="2">Uncharacterized protein</fullName>
    </submittedName>
</protein>
<accession>A0A0F8WS70</accession>
<evidence type="ECO:0000256" key="1">
    <source>
        <dbReference type="SAM" id="MobiDB-lite"/>
    </source>
</evidence>
<sequence length="342" mass="39799">DKEKQRVHDPTDPWTDQFALKTTVQDFNKAANFRAQNHDHRWRNADELYLAWVGRKFWPGTRIDRSNLGVFTSLTQIESLLPRMMSTLFADAPGWFFADALPGTDPADARLVRELMIEQMRQSRIREVFRRAFKSAFLYGNGLIELGMLYQEIQRPFFRVDFTPQTRRVRLPFLGGITVTLPTGINKRRITEETRQEIINRPFAKSVSLKDIYVDPNCSSPQPQDGRFLIKRAFMTVDELDRLRDQPGFKIPPKLQLIVMAEKKLTTEGDRTKESMDNIRGNTWTSSQDTSVDPGSKRLEVLGYWTKERHVWVLNREHTAYNIPNPVGIIPFFDVFYTDVPD</sequence>
<reference evidence="2" key="1">
    <citation type="journal article" date="2015" name="Nature">
        <title>Complex archaea that bridge the gap between prokaryotes and eukaryotes.</title>
        <authorList>
            <person name="Spang A."/>
            <person name="Saw J.H."/>
            <person name="Jorgensen S.L."/>
            <person name="Zaremba-Niedzwiedzka K."/>
            <person name="Martijn J."/>
            <person name="Lind A.E."/>
            <person name="van Eijk R."/>
            <person name="Schleper C."/>
            <person name="Guy L."/>
            <person name="Ettema T.J."/>
        </authorList>
    </citation>
    <scope>NUCLEOTIDE SEQUENCE</scope>
</reference>
<feature type="compositionally biased region" description="Polar residues" evidence="1">
    <location>
        <begin position="280"/>
        <end position="293"/>
    </location>
</feature>
<evidence type="ECO:0000313" key="2">
    <source>
        <dbReference type="EMBL" id="KKK51185.1"/>
    </source>
</evidence>
<name>A0A0F8WS70_9ZZZZ</name>
<organism evidence="2">
    <name type="scientific">marine sediment metagenome</name>
    <dbReference type="NCBI Taxonomy" id="412755"/>
    <lineage>
        <taxon>unclassified sequences</taxon>
        <taxon>metagenomes</taxon>
        <taxon>ecological metagenomes</taxon>
    </lineage>
</organism>
<feature type="non-terminal residue" evidence="2">
    <location>
        <position position="342"/>
    </location>
</feature>
<comment type="caution">
    <text evidence="2">The sequence shown here is derived from an EMBL/GenBank/DDBJ whole genome shotgun (WGS) entry which is preliminary data.</text>
</comment>
<gene>
    <name evidence="2" type="ORF">LCGC14_3117480</name>
</gene>